<dbReference type="CDD" id="cd11583">
    <property type="entry name" value="Orc6_mid"/>
    <property type="match status" value="1"/>
</dbReference>
<dbReference type="AlphaFoldDB" id="A0A852M2T9"/>
<feature type="domain" description="ORC6 second cyclin-like" evidence="11">
    <location>
        <begin position="31"/>
        <end position="116"/>
    </location>
</feature>
<evidence type="ECO:0000256" key="7">
    <source>
        <dbReference type="ARBA" id="ARBA00023125"/>
    </source>
</evidence>
<keyword evidence="6" id="KW-0832">Ubl conjugation</keyword>
<evidence type="ECO:0000256" key="8">
    <source>
        <dbReference type="ARBA" id="ARBA00023242"/>
    </source>
</evidence>
<reference evidence="12 13" key="1">
    <citation type="submission" date="2020-02" db="EMBL/GenBank/DDBJ databases">
        <title>Bird 10,000 Genomes (B10K) Project - Family phase.</title>
        <authorList>
            <person name="Zhang G."/>
        </authorList>
    </citation>
    <scope>NUCLEOTIDE SEQUENCE [LARGE SCALE GENOMIC DNA]</scope>
    <source>
        <strain evidence="12">B10K-DU-017-21</strain>
    </source>
</reference>
<evidence type="ECO:0000256" key="2">
    <source>
        <dbReference type="ARBA" id="ARBA00010840"/>
    </source>
</evidence>
<dbReference type="InterPro" id="IPR054113">
    <property type="entry name" value="ORC6_cyclin-like_2nd"/>
</dbReference>
<dbReference type="InterPro" id="IPR020529">
    <property type="entry name" value="ORC6_met/pln"/>
</dbReference>
<protein>
    <recommendedName>
        <fullName evidence="10">Origin recognition complex subunit 6</fullName>
    </recommendedName>
</protein>
<dbReference type="FunFam" id="1.10.472.10:FF:000054">
    <property type="entry name" value="origin recognition complex subunit 6"/>
    <property type="match status" value="1"/>
</dbReference>
<comment type="similarity">
    <text evidence="2">Belongs to the ORC6 family.</text>
</comment>
<accession>A0A852M2T9</accession>
<keyword evidence="7" id="KW-0238">DNA-binding</keyword>
<keyword evidence="4" id="KW-0597">Phosphoprotein</keyword>
<evidence type="ECO:0000313" key="12">
    <source>
        <dbReference type="EMBL" id="NXX98253.1"/>
    </source>
</evidence>
<keyword evidence="8" id="KW-0539">Nucleus</keyword>
<dbReference type="Proteomes" id="UP000632886">
    <property type="component" value="Unassembled WGS sequence"/>
</dbReference>
<sequence length="172" mass="19248">AFARLSGLSRTAYRSSVKALEGLLELRPRRGVRDLAVQFCCTEAASTASRILQRYESSLSEAQQMDLDFSNPLFITAALFTACRCLKLKVDKTKMLAASGVKKAIFDRLCIQLEKISQELGSKFLAFTPQPLMDFASLLGSEEEEEAAPCKRAKTEAKQDYEEWKRRILAKA</sequence>
<keyword evidence="13" id="KW-1185">Reference proteome</keyword>
<dbReference type="GO" id="GO:0005664">
    <property type="term" value="C:nuclear origin of replication recognition complex"/>
    <property type="evidence" value="ECO:0007669"/>
    <property type="project" value="InterPro"/>
</dbReference>
<evidence type="ECO:0000313" key="13">
    <source>
        <dbReference type="Proteomes" id="UP000632886"/>
    </source>
</evidence>
<evidence type="ECO:0000256" key="9">
    <source>
        <dbReference type="ARBA" id="ARBA00062917"/>
    </source>
</evidence>
<comment type="subunit">
    <text evidence="9">Component of ORC, a complex composed of at least 6 subunits: ORC1, ORC2, ORC3, ORC4, ORC5 and ORC6. ORC is regulated in a cell-cycle dependent manner. It is sequentially assembled at the exit from anaphase of mitosis and disassembled as cells enter S phase. Interacts with DBF4.</text>
</comment>
<evidence type="ECO:0000256" key="4">
    <source>
        <dbReference type="ARBA" id="ARBA00022553"/>
    </source>
</evidence>
<proteinExistence type="inferred from homology"/>
<evidence type="ECO:0000256" key="1">
    <source>
        <dbReference type="ARBA" id="ARBA00004123"/>
    </source>
</evidence>
<evidence type="ECO:0000256" key="5">
    <source>
        <dbReference type="ARBA" id="ARBA00022705"/>
    </source>
</evidence>
<evidence type="ECO:0000256" key="3">
    <source>
        <dbReference type="ARBA" id="ARBA00022499"/>
    </source>
</evidence>
<organism evidence="12 13">
    <name type="scientific">Centropus bengalensis</name>
    <name type="common">lesser coucal</name>
    <dbReference type="NCBI Taxonomy" id="1463675"/>
    <lineage>
        <taxon>Eukaryota</taxon>
        <taxon>Metazoa</taxon>
        <taxon>Chordata</taxon>
        <taxon>Craniata</taxon>
        <taxon>Vertebrata</taxon>
        <taxon>Euteleostomi</taxon>
        <taxon>Archelosauria</taxon>
        <taxon>Archosauria</taxon>
        <taxon>Dinosauria</taxon>
        <taxon>Saurischia</taxon>
        <taxon>Theropoda</taxon>
        <taxon>Coelurosauria</taxon>
        <taxon>Aves</taxon>
        <taxon>Neognathae</taxon>
        <taxon>Neoaves</taxon>
        <taxon>Otidimorphae</taxon>
        <taxon>Cuculiformes</taxon>
        <taxon>Centropidae</taxon>
        <taxon>Centropus</taxon>
    </lineage>
</organism>
<comment type="caution">
    <text evidence="12">The sequence shown here is derived from an EMBL/GenBank/DDBJ whole genome shotgun (WGS) entry which is preliminary data.</text>
</comment>
<comment type="subcellular location">
    <subcellularLocation>
        <location evidence="1">Nucleus</location>
    </subcellularLocation>
</comment>
<evidence type="ECO:0000256" key="6">
    <source>
        <dbReference type="ARBA" id="ARBA00022843"/>
    </source>
</evidence>
<keyword evidence="5" id="KW-0235">DNA replication</keyword>
<feature type="non-terminal residue" evidence="12">
    <location>
        <position position="1"/>
    </location>
</feature>
<dbReference type="EMBL" id="WBNK01001973">
    <property type="protein sequence ID" value="NXX98253.1"/>
    <property type="molecule type" value="Genomic_DNA"/>
</dbReference>
<dbReference type="PANTHER" id="PTHR13394">
    <property type="entry name" value="ORIGIN RECOGNITION COMPLEX SUBUNIT 6"/>
    <property type="match status" value="1"/>
</dbReference>
<gene>
    <name evidence="12" type="primary">Orc6</name>
    <name evidence="12" type="ORF">CENBEN_R14189</name>
</gene>
<evidence type="ECO:0000256" key="10">
    <source>
        <dbReference type="ARBA" id="ARBA00069654"/>
    </source>
</evidence>
<dbReference type="Pfam" id="PF21913">
    <property type="entry name" value="ORC6_2nd"/>
    <property type="match status" value="1"/>
</dbReference>
<dbReference type="GO" id="GO:0006270">
    <property type="term" value="P:DNA replication initiation"/>
    <property type="evidence" value="ECO:0007669"/>
    <property type="project" value="TreeGrafter"/>
</dbReference>
<dbReference type="GO" id="GO:0003677">
    <property type="term" value="F:DNA binding"/>
    <property type="evidence" value="ECO:0007669"/>
    <property type="project" value="UniProtKB-KW"/>
</dbReference>
<dbReference type="CDD" id="cd16075">
    <property type="entry name" value="ORC6_CTD"/>
    <property type="match status" value="1"/>
</dbReference>
<name>A0A852M2T9_9AVES</name>
<dbReference type="PANTHER" id="PTHR13394:SF0">
    <property type="entry name" value="ORIGIN RECOGNITION COMPLEX SUBUNIT 6"/>
    <property type="match status" value="1"/>
</dbReference>
<feature type="non-terminal residue" evidence="12">
    <location>
        <position position="172"/>
    </location>
</feature>
<evidence type="ECO:0000259" key="11">
    <source>
        <dbReference type="Pfam" id="PF21913"/>
    </source>
</evidence>
<dbReference type="Gene3D" id="1.10.472.10">
    <property type="entry name" value="Cyclin-like"/>
    <property type="match status" value="1"/>
</dbReference>
<keyword evidence="3" id="KW-1017">Isopeptide bond</keyword>